<sequence length="307" mass="35724">MGKVRLHMLKAHKDSSSPVDRLNFEMQLEWGMLMEKCFPEHAKRFGLTSTATSSPRNLENIQKFIDINLNYTCTVCGELVIGSQLINHIEDIHNSECIDFICGECGYENESKNNLIFHINSQHKEKATKVILEQKKSTRNFVHFLKKFFANVNIPNREEGNLNNSKYLLEPQEIGEGKEKEIKLEGELINLSEDEEELKLELEDNFDNYLEGGEGEEGEVDEEGKRKEENNNLNILECCSNLILNEQNNEKILSNEIKVEQKDEEDEEKEIMMTHSPPKKQRKEQQQNITLRQSNRVLLKQQQNEKK</sequence>
<evidence type="ECO:0000313" key="2">
    <source>
        <dbReference type="Proteomes" id="UP001497535"/>
    </source>
</evidence>
<organism evidence="1 2">
    <name type="scientific">Meloidogyne enterolobii</name>
    <name type="common">Root-knot nematode worm</name>
    <name type="synonym">Meloidogyne mayaguensis</name>
    <dbReference type="NCBI Taxonomy" id="390850"/>
    <lineage>
        <taxon>Eukaryota</taxon>
        <taxon>Metazoa</taxon>
        <taxon>Ecdysozoa</taxon>
        <taxon>Nematoda</taxon>
        <taxon>Chromadorea</taxon>
        <taxon>Rhabditida</taxon>
        <taxon>Tylenchina</taxon>
        <taxon>Tylenchomorpha</taxon>
        <taxon>Tylenchoidea</taxon>
        <taxon>Meloidogynidae</taxon>
        <taxon>Meloidogyninae</taxon>
        <taxon>Meloidogyne</taxon>
    </lineage>
</organism>
<gene>
    <name evidence="1" type="ORF">MENTE1834_LOCUS1937</name>
</gene>
<proteinExistence type="predicted"/>
<name>A0ACB0XPJ6_MELEN</name>
<comment type="caution">
    <text evidence="1">The sequence shown here is derived from an EMBL/GenBank/DDBJ whole genome shotgun (WGS) entry which is preliminary data.</text>
</comment>
<accession>A0ACB0XPJ6</accession>
<dbReference type="EMBL" id="CAVMJV010000001">
    <property type="protein sequence ID" value="CAK5011541.1"/>
    <property type="molecule type" value="Genomic_DNA"/>
</dbReference>
<dbReference type="Proteomes" id="UP001497535">
    <property type="component" value="Unassembled WGS sequence"/>
</dbReference>
<evidence type="ECO:0000313" key="1">
    <source>
        <dbReference type="EMBL" id="CAK5011541.1"/>
    </source>
</evidence>
<keyword evidence="2" id="KW-1185">Reference proteome</keyword>
<protein>
    <submittedName>
        <fullName evidence="1">Uncharacterized protein</fullName>
    </submittedName>
</protein>
<reference evidence="1" key="1">
    <citation type="submission" date="2023-11" db="EMBL/GenBank/DDBJ databases">
        <authorList>
            <person name="Poullet M."/>
        </authorList>
    </citation>
    <scope>NUCLEOTIDE SEQUENCE</scope>
    <source>
        <strain evidence="1">E1834</strain>
    </source>
</reference>